<protein>
    <submittedName>
        <fullName evidence="1">Uncharacterized protein</fullName>
    </submittedName>
</protein>
<name>A0A148KNL9_9ALTE</name>
<proteinExistence type="predicted"/>
<dbReference type="STRING" id="1799789.AX660_20125"/>
<dbReference type="AlphaFoldDB" id="A0A148KNL9"/>
<keyword evidence="2" id="KW-1185">Reference proteome</keyword>
<organism evidence="1 2">
    <name type="scientific">Paraglaciecola hydrolytica</name>
    <dbReference type="NCBI Taxonomy" id="1799789"/>
    <lineage>
        <taxon>Bacteria</taxon>
        <taxon>Pseudomonadati</taxon>
        <taxon>Pseudomonadota</taxon>
        <taxon>Gammaproteobacteria</taxon>
        <taxon>Alteromonadales</taxon>
        <taxon>Alteromonadaceae</taxon>
        <taxon>Paraglaciecola</taxon>
    </lineage>
</organism>
<dbReference type="RefSeq" id="WP_068379460.1">
    <property type="nucleotide sequence ID" value="NZ_LSNE01000009.1"/>
</dbReference>
<evidence type="ECO:0000313" key="1">
    <source>
        <dbReference type="EMBL" id="KXI27835.1"/>
    </source>
</evidence>
<sequence>MIEQEIKSQACALKHAVCIGLVDVKYLVDWADALISHADEVDDWLAELALCKTASQAMSLLANVPGKATAELWWPLFKQQVVKALDTGFVELQILATYCYNLALSGDIPAYDCEALYQLELEYDSLFTGYGTQAEVDAQASRFFRK</sequence>
<evidence type="ECO:0000313" key="2">
    <source>
        <dbReference type="Proteomes" id="UP000070299"/>
    </source>
</evidence>
<reference evidence="2" key="1">
    <citation type="submission" date="2016-02" db="EMBL/GenBank/DDBJ databases">
        <authorList>
            <person name="Schultz-Johansen M."/>
            <person name="Glaring M.A."/>
            <person name="Bech P.K."/>
            <person name="Stougaard P."/>
        </authorList>
    </citation>
    <scope>NUCLEOTIDE SEQUENCE [LARGE SCALE GENOMIC DNA]</scope>
    <source>
        <strain evidence="2">S66</strain>
    </source>
</reference>
<gene>
    <name evidence="1" type="ORF">AX660_20125</name>
</gene>
<dbReference type="EMBL" id="LSNE01000009">
    <property type="protein sequence ID" value="KXI27835.1"/>
    <property type="molecule type" value="Genomic_DNA"/>
</dbReference>
<accession>A0A148KNL9</accession>
<dbReference type="Proteomes" id="UP000070299">
    <property type="component" value="Unassembled WGS sequence"/>
</dbReference>
<comment type="caution">
    <text evidence="1">The sequence shown here is derived from an EMBL/GenBank/DDBJ whole genome shotgun (WGS) entry which is preliminary data.</text>
</comment>